<comment type="caution">
    <text evidence="1">The sequence shown here is derived from an EMBL/GenBank/DDBJ whole genome shotgun (WGS) entry which is preliminary data.</text>
</comment>
<dbReference type="PANTHER" id="PTHR35868">
    <property type="entry name" value="DUF2804 DOMAIN-CONTAINING PROTEIN-RELATED"/>
    <property type="match status" value="1"/>
</dbReference>
<sequence length="337" mass="38261">MAIRGELVSMEREITSQVQMCLPNGRLNPEAVGWSRTPMHRANLRGWGRNKRFEYWCISTPSHVVALNVSDTDYKVTNAGFFLDKKTLKAIPLAEIQWLKNGTKALTGMENEPIIGKGKEIQISMTPYAGGVKLRMDSERLKVNLDVVVPPNHQSMGVLVPWSDKVFQYTRKDNCLPVSGTTIADGVEYRVDAEDSYATLDHGRGRWPYSIVWNWASGSGRTNGREIGLQFGGKWTEGTPSTENSLRIDGEIQKISEELTWTYDVNDWMKPWRITGSRVDLTFTPIYDRYSNFNKVIVLSEEHQCFGYFDGEITSESGEKISVSSVFGWAEEVKRKW</sequence>
<dbReference type="InterPro" id="IPR021243">
    <property type="entry name" value="DUF2804"/>
</dbReference>
<dbReference type="PANTHER" id="PTHR35868:SF3">
    <property type="entry name" value="DUF2804 DOMAIN-CONTAINING PROTEIN"/>
    <property type="match status" value="1"/>
</dbReference>
<keyword evidence="2" id="KW-1185">Reference proteome</keyword>
<evidence type="ECO:0000313" key="1">
    <source>
        <dbReference type="EMBL" id="POH73146.1"/>
    </source>
</evidence>
<dbReference type="AlphaFoldDB" id="A0A2S3ZV71"/>
<dbReference type="OrthoDB" id="9762066at2"/>
<dbReference type="EMBL" id="PPXC01000008">
    <property type="protein sequence ID" value="POH73146.1"/>
    <property type="molecule type" value="Genomic_DNA"/>
</dbReference>
<dbReference type="Pfam" id="PF10974">
    <property type="entry name" value="DUF2804"/>
    <property type="match status" value="1"/>
</dbReference>
<protein>
    <submittedName>
        <fullName evidence="1">DUF2804 domain-containing protein</fullName>
    </submittedName>
</protein>
<organism evidence="1 2">
    <name type="scientific">Arthrobacter glacialis</name>
    <dbReference type="NCBI Taxonomy" id="1664"/>
    <lineage>
        <taxon>Bacteria</taxon>
        <taxon>Bacillati</taxon>
        <taxon>Actinomycetota</taxon>
        <taxon>Actinomycetes</taxon>
        <taxon>Micrococcales</taxon>
        <taxon>Micrococcaceae</taxon>
        <taxon>Arthrobacter</taxon>
    </lineage>
</organism>
<name>A0A2S3ZV71_ARTGL</name>
<dbReference type="Proteomes" id="UP000237061">
    <property type="component" value="Unassembled WGS sequence"/>
</dbReference>
<accession>A0A2S3ZV71</accession>
<reference evidence="1 2" key="1">
    <citation type="submission" date="2018-01" db="EMBL/GenBank/DDBJ databases">
        <title>Arthrobacter sp. nov., from glaciers in China.</title>
        <authorList>
            <person name="Liu Q."/>
            <person name="Xin Y.-H."/>
        </authorList>
    </citation>
    <scope>NUCLEOTIDE SEQUENCE [LARGE SCALE GENOMIC DNA]</scope>
    <source>
        <strain evidence="1 2">HLT2-12-2</strain>
    </source>
</reference>
<gene>
    <name evidence="1" type="ORF">CVS27_11470</name>
</gene>
<proteinExistence type="predicted"/>
<evidence type="ECO:0000313" key="2">
    <source>
        <dbReference type="Proteomes" id="UP000237061"/>
    </source>
</evidence>